<feature type="domain" description="PAC" evidence="9">
    <location>
        <begin position="431"/>
        <end position="483"/>
    </location>
</feature>
<organism evidence="11 14">
    <name type="scientific">Zhongshania aliphaticivorans</name>
    <dbReference type="NCBI Taxonomy" id="1470434"/>
    <lineage>
        <taxon>Bacteria</taxon>
        <taxon>Pseudomonadati</taxon>
        <taxon>Pseudomonadota</taxon>
        <taxon>Gammaproteobacteria</taxon>
        <taxon>Cellvibrionales</taxon>
        <taxon>Spongiibacteraceae</taxon>
        <taxon>Zhongshania</taxon>
    </lineage>
</organism>
<dbReference type="PANTHER" id="PTHR43047">
    <property type="entry name" value="TWO-COMPONENT HISTIDINE PROTEIN KINASE"/>
    <property type="match status" value="1"/>
</dbReference>
<evidence type="ECO:0000256" key="5">
    <source>
        <dbReference type="ARBA" id="ARBA00022777"/>
    </source>
</evidence>
<dbReference type="Gene3D" id="3.30.450.20">
    <property type="entry name" value="PAS domain"/>
    <property type="match status" value="2"/>
</dbReference>
<dbReference type="InterPro" id="IPR036890">
    <property type="entry name" value="HATPase_C_sf"/>
</dbReference>
<keyword evidence="5" id="KW-0418">Kinase</keyword>
<dbReference type="Proteomes" id="UP000439591">
    <property type="component" value="Unassembled WGS sequence"/>
</dbReference>
<accession>A0A5S9QBC4</accession>
<dbReference type="Pfam" id="PF13426">
    <property type="entry name" value="PAS_9"/>
    <property type="match status" value="1"/>
</dbReference>
<comment type="catalytic activity">
    <reaction evidence="1">
        <text>ATP + protein L-histidine = ADP + protein N-phospho-L-histidine.</text>
        <dbReference type="EC" id="2.7.13.3"/>
    </reaction>
</comment>
<feature type="domain" description="PAS" evidence="8">
    <location>
        <begin position="355"/>
        <end position="427"/>
    </location>
</feature>
<dbReference type="GO" id="GO:0000155">
    <property type="term" value="F:phosphorelay sensor kinase activity"/>
    <property type="evidence" value="ECO:0007669"/>
    <property type="project" value="InterPro"/>
</dbReference>
<dbReference type="PROSITE" id="PS50112">
    <property type="entry name" value="PAS"/>
    <property type="match status" value="2"/>
</dbReference>
<dbReference type="InterPro" id="IPR004358">
    <property type="entry name" value="Sig_transdc_His_kin-like_C"/>
</dbReference>
<gene>
    <name evidence="11" type="primary">rpfC_2</name>
    <name evidence="12" type="synonym">rpfC_4</name>
    <name evidence="10" type="ORF">IHBHHGIJ_01313</name>
    <name evidence="11" type="ORF">KFEGEMFD_03053</name>
    <name evidence="12" type="ORF">KFEGEMFD_03612</name>
</gene>
<keyword evidence="3" id="KW-0597">Phosphoprotein</keyword>
<dbReference type="Gene3D" id="1.10.287.130">
    <property type="match status" value="1"/>
</dbReference>
<keyword evidence="6" id="KW-0472">Membrane</keyword>
<dbReference type="SUPFAM" id="SSF47384">
    <property type="entry name" value="Homodimeric domain of signal transducing histidine kinase"/>
    <property type="match status" value="1"/>
</dbReference>
<dbReference type="EMBL" id="CACSIK010000001">
    <property type="protein sequence ID" value="CAA0087444.1"/>
    <property type="molecule type" value="Genomic_DNA"/>
</dbReference>
<evidence type="ECO:0000256" key="6">
    <source>
        <dbReference type="SAM" id="Phobius"/>
    </source>
</evidence>
<dbReference type="InterPro" id="IPR036097">
    <property type="entry name" value="HisK_dim/P_sf"/>
</dbReference>
<dbReference type="InterPro" id="IPR001610">
    <property type="entry name" value="PAC"/>
</dbReference>
<feature type="domain" description="Histidine kinase" evidence="7">
    <location>
        <begin position="519"/>
        <end position="745"/>
    </location>
</feature>
<evidence type="ECO:0000313" key="11">
    <source>
        <dbReference type="EMBL" id="CAA0114882.1"/>
    </source>
</evidence>
<dbReference type="SMART" id="SM00387">
    <property type="entry name" value="HATPase_c"/>
    <property type="match status" value="1"/>
</dbReference>
<evidence type="ECO:0000313" key="14">
    <source>
        <dbReference type="Proteomes" id="UP000439591"/>
    </source>
</evidence>
<evidence type="ECO:0000259" key="7">
    <source>
        <dbReference type="PROSITE" id="PS50109"/>
    </source>
</evidence>
<dbReference type="CDD" id="cd00082">
    <property type="entry name" value="HisKA"/>
    <property type="match status" value="1"/>
</dbReference>
<dbReference type="InterPro" id="IPR013655">
    <property type="entry name" value="PAS_fold_3"/>
</dbReference>
<feature type="transmembrane region" description="Helical" evidence="6">
    <location>
        <begin position="192"/>
        <end position="211"/>
    </location>
</feature>
<evidence type="ECO:0000259" key="8">
    <source>
        <dbReference type="PROSITE" id="PS50112"/>
    </source>
</evidence>
<dbReference type="InterPro" id="IPR000700">
    <property type="entry name" value="PAS-assoc_C"/>
</dbReference>
<protein>
    <recommendedName>
        <fullName evidence="2">histidine kinase</fullName>
        <ecNumber evidence="2">2.7.13.3</ecNumber>
    </recommendedName>
</protein>
<dbReference type="PROSITE" id="PS50109">
    <property type="entry name" value="HIS_KIN"/>
    <property type="match status" value="1"/>
</dbReference>
<evidence type="ECO:0000256" key="1">
    <source>
        <dbReference type="ARBA" id="ARBA00000085"/>
    </source>
</evidence>
<reference evidence="13 14" key="1">
    <citation type="submission" date="2019-11" db="EMBL/GenBank/DDBJ databases">
        <authorList>
            <person name="Holert J."/>
        </authorList>
    </citation>
    <scope>NUCLEOTIDE SEQUENCE [LARGE SCALE GENOMIC DNA]</scope>
    <source>
        <strain evidence="11">BC3_2A</strain>
        <strain evidence="10">SB11_1A</strain>
    </source>
</reference>
<evidence type="ECO:0000259" key="9">
    <source>
        <dbReference type="PROSITE" id="PS50113"/>
    </source>
</evidence>
<dbReference type="EMBL" id="CACSIM010000005">
    <property type="protein sequence ID" value="CAA0114882.1"/>
    <property type="molecule type" value="Genomic_DNA"/>
</dbReference>
<evidence type="ECO:0000313" key="13">
    <source>
        <dbReference type="Proteomes" id="UP000435877"/>
    </source>
</evidence>
<keyword evidence="13" id="KW-1185">Reference proteome</keyword>
<dbReference type="Proteomes" id="UP000435877">
    <property type="component" value="Unassembled WGS sequence"/>
</dbReference>
<dbReference type="EMBL" id="CACSIM010000007">
    <property type="protein sequence ID" value="CAA0119688.1"/>
    <property type="molecule type" value="Genomic_DNA"/>
</dbReference>
<keyword evidence="4 11" id="KW-0808">Transferase</keyword>
<feature type="transmembrane region" description="Helical" evidence="6">
    <location>
        <begin position="20"/>
        <end position="43"/>
    </location>
</feature>
<dbReference type="EC" id="2.7.13.3" evidence="2"/>
<dbReference type="AlphaFoldDB" id="A0A5S9QBC4"/>
<dbReference type="InterPro" id="IPR003661">
    <property type="entry name" value="HisK_dim/P_dom"/>
</dbReference>
<evidence type="ECO:0000256" key="2">
    <source>
        <dbReference type="ARBA" id="ARBA00012438"/>
    </source>
</evidence>
<dbReference type="SMART" id="SM00086">
    <property type="entry name" value="PAC"/>
    <property type="match status" value="1"/>
</dbReference>
<dbReference type="PRINTS" id="PR00344">
    <property type="entry name" value="BCTRLSENSOR"/>
</dbReference>
<dbReference type="Gene3D" id="3.30.565.10">
    <property type="entry name" value="Histidine kinase-like ATPase, C-terminal domain"/>
    <property type="match status" value="1"/>
</dbReference>
<dbReference type="Pfam" id="PF08447">
    <property type="entry name" value="PAS_3"/>
    <property type="match status" value="1"/>
</dbReference>
<dbReference type="SMART" id="SM00388">
    <property type="entry name" value="HisKA"/>
    <property type="match status" value="1"/>
</dbReference>
<evidence type="ECO:0000313" key="12">
    <source>
        <dbReference type="EMBL" id="CAA0119688.1"/>
    </source>
</evidence>
<dbReference type="InterPro" id="IPR003594">
    <property type="entry name" value="HATPase_dom"/>
</dbReference>
<dbReference type="OrthoDB" id="8864477at2"/>
<dbReference type="Pfam" id="PF00512">
    <property type="entry name" value="HisKA"/>
    <property type="match status" value="1"/>
</dbReference>
<keyword evidence="6" id="KW-1133">Transmembrane helix</keyword>
<dbReference type="SUPFAM" id="SSF55785">
    <property type="entry name" value="PYP-like sensor domain (PAS domain)"/>
    <property type="match status" value="2"/>
</dbReference>
<dbReference type="InterPro" id="IPR005467">
    <property type="entry name" value="His_kinase_dom"/>
</dbReference>
<sequence length="872" mass="97915">MHDWTESRDSKLSTKKHRTVLNIAIVVLTLLLVTLVAGQAYFLRKAELQSTSKAVAEQLDDRESALLELDRVLARGAILHEFSAVYFANNKSQIEVVRSRLARGRELLLGESLQLFPKQDVQDLVWMLSLYLSYQTDAGEHLVDLAVPLNPEADSVNLQNGLQALRKYQGDWVSGLALSVLDQRKEWRQQSLFIATLAFLCFLPFIPGVYVSRRFAREHQFMLETSKYLNRLIDSLPGVVILANRSGSVVAASQSAANFLRYSVDELSHMEVSALLPKRFRQQYKLFSQHHMDAGRDREGRASKGRELLFVTSDGDELPVELFFGDFETADGDILVLCLHDVSERRYLYQQYQHSQKRFEMAMMASRDGLWDWDMQTDSVFFSPAWLQMTGIRGGQPLDGRAIFDDSIHPEDRPRVRAAIEEFIKSDETLFRDEHRLRRRDGSVRDTVTRACAQRDNSGQVLRIVGMHSDVTHFKEAEREVRRLNRSLEDRVRLRTQQLESALLQAESANRAKATFLAVMGHEIRTPMNGVIGMADLLSKTKLDREQWMMVDTVRRSSIGLLGTLDNVLDYSALESGDVELNVENIQLVEFVEGVADEFADTVARNKLSFVLHVDPNVPTAVFADAARLRKIIVILLENAIKFTNSMSSDGLIQLRMSAVEGGGEPRQRVEFEVIDNGIGVSGEMRKQLFKPFMLEENSRARRFGGAGLGLAITARLLRLMGGDIALDEAYTKGSRFVFSIPFTVDAGARRIAIGGDATVFANLGEGLLKESIEAALALGGRDVHWVYSTTELAEQIKTLDAKNSVFIATDELEDSLNEYCKKAGVRVLLISPRPVRGQAKEASKVYCNPLLPSALVRAVEFKPRLLAIGKT</sequence>
<keyword evidence="6" id="KW-0812">Transmembrane</keyword>
<feature type="domain" description="PAS" evidence="8">
    <location>
        <begin position="225"/>
        <end position="267"/>
    </location>
</feature>
<evidence type="ECO:0000256" key="3">
    <source>
        <dbReference type="ARBA" id="ARBA00022553"/>
    </source>
</evidence>
<dbReference type="SMART" id="SM00091">
    <property type="entry name" value="PAS"/>
    <property type="match status" value="2"/>
</dbReference>
<evidence type="ECO:0000313" key="10">
    <source>
        <dbReference type="EMBL" id="CAA0087444.1"/>
    </source>
</evidence>
<dbReference type="CDD" id="cd00130">
    <property type="entry name" value="PAS"/>
    <property type="match status" value="1"/>
</dbReference>
<name>A0A5S9QBC4_9GAMM</name>
<dbReference type="InterPro" id="IPR000014">
    <property type="entry name" value="PAS"/>
</dbReference>
<dbReference type="SUPFAM" id="SSF55874">
    <property type="entry name" value="ATPase domain of HSP90 chaperone/DNA topoisomerase II/histidine kinase"/>
    <property type="match status" value="1"/>
</dbReference>
<dbReference type="PROSITE" id="PS50113">
    <property type="entry name" value="PAC"/>
    <property type="match status" value="1"/>
</dbReference>
<dbReference type="NCBIfam" id="TIGR00229">
    <property type="entry name" value="sensory_box"/>
    <property type="match status" value="2"/>
</dbReference>
<proteinExistence type="predicted"/>
<dbReference type="Pfam" id="PF02518">
    <property type="entry name" value="HATPase_c"/>
    <property type="match status" value="1"/>
</dbReference>
<evidence type="ECO:0000256" key="4">
    <source>
        <dbReference type="ARBA" id="ARBA00022679"/>
    </source>
</evidence>
<dbReference type="RefSeq" id="WP_159267918.1">
    <property type="nucleotide sequence ID" value="NZ_CACSIK010000001.1"/>
</dbReference>
<dbReference type="InterPro" id="IPR035965">
    <property type="entry name" value="PAS-like_dom_sf"/>
</dbReference>